<reference evidence="2" key="1">
    <citation type="submission" date="2021-04" db="EMBL/GenBank/DDBJ databases">
        <title>Phylogenetic analysis of Acidobacteriaceae.</title>
        <authorList>
            <person name="Qiu L."/>
            <person name="Zhang Q."/>
        </authorList>
    </citation>
    <scope>NUCLEOTIDE SEQUENCE</scope>
    <source>
        <strain evidence="2">DSM 25168</strain>
    </source>
</reference>
<protein>
    <submittedName>
        <fullName evidence="2">Uncharacterized protein</fullName>
    </submittedName>
</protein>
<evidence type="ECO:0000313" key="3">
    <source>
        <dbReference type="Proteomes" id="UP001059380"/>
    </source>
</evidence>
<feature type="region of interest" description="Disordered" evidence="1">
    <location>
        <begin position="1"/>
        <end position="87"/>
    </location>
</feature>
<evidence type="ECO:0000256" key="1">
    <source>
        <dbReference type="SAM" id="MobiDB-lite"/>
    </source>
</evidence>
<sequence length="87" mass="9515">MDIGPVNAIRPVQAVRPSPPGSGNNPDLTGVFATEFRHQQRDDSYSPSRNPSRGLEDEDDDLDPEPANETTPEFRLSPSSNSISFFA</sequence>
<dbReference type="AlphaFoldDB" id="A0A9J7BNI2"/>
<gene>
    <name evidence="2" type="ORF">MOP44_19400</name>
</gene>
<dbReference type="RefSeq" id="WP_260791913.1">
    <property type="nucleotide sequence ID" value="NZ_CP093313.1"/>
</dbReference>
<feature type="compositionally biased region" description="Acidic residues" evidence="1">
    <location>
        <begin position="56"/>
        <end position="66"/>
    </location>
</feature>
<feature type="compositionally biased region" description="Basic and acidic residues" evidence="1">
    <location>
        <begin position="35"/>
        <end position="44"/>
    </location>
</feature>
<dbReference type="KEGG" id="orp:MOP44_19400"/>
<keyword evidence="3" id="KW-1185">Reference proteome</keyword>
<feature type="compositionally biased region" description="Polar residues" evidence="1">
    <location>
        <begin position="77"/>
        <end position="87"/>
    </location>
</feature>
<proteinExistence type="predicted"/>
<dbReference type="Proteomes" id="UP001059380">
    <property type="component" value="Chromosome"/>
</dbReference>
<evidence type="ECO:0000313" key="2">
    <source>
        <dbReference type="EMBL" id="UWZ82725.1"/>
    </source>
</evidence>
<dbReference type="EMBL" id="CP093313">
    <property type="protein sequence ID" value="UWZ82725.1"/>
    <property type="molecule type" value="Genomic_DNA"/>
</dbReference>
<organism evidence="2 3">
    <name type="scientific">Occallatibacter riparius</name>
    <dbReference type="NCBI Taxonomy" id="1002689"/>
    <lineage>
        <taxon>Bacteria</taxon>
        <taxon>Pseudomonadati</taxon>
        <taxon>Acidobacteriota</taxon>
        <taxon>Terriglobia</taxon>
        <taxon>Terriglobales</taxon>
        <taxon>Acidobacteriaceae</taxon>
        <taxon>Occallatibacter</taxon>
    </lineage>
</organism>
<name>A0A9J7BNI2_9BACT</name>
<accession>A0A9J7BNI2</accession>